<sequence>MPHPSPKYSFIYQCVRLSKFALIAGMVTSCSNKNNDVQQVSDASANEAPATSAEIRSLTPKSTAVDADLQSAQRLPDVPVQDLYPSLRNRAEAGDLEAKRQLFLVLNECRVAMQPERPIDYSDSQVSPDILKASGKTQEQFLADQQLRSLASTEEKLKQCEGIPGDALKETSRWLKEAAEGGDTYARLAYYNYQDVIVGDQQEQTVSAKKVKQFNEDSYRYIKSVADTGNPDGLFTLGTAYERGIITPKDPVLAYAYRKAAGQLTPIGGNDQILDIMAQSMSPSDLRKANQVAATLAQRSRK</sequence>
<comment type="caution">
    <text evidence="1">The sequence shown here is derived from an EMBL/GenBank/DDBJ whole genome shotgun (WGS) entry which is preliminary data.</text>
</comment>
<dbReference type="InterPro" id="IPR011990">
    <property type="entry name" value="TPR-like_helical_dom_sf"/>
</dbReference>
<accession>A0A6B8JBJ2</accession>
<evidence type="ECO:0000313" key="2">
    <source>
        <dbReference type="Proteomes" id="UP000625930"/>
    </source>
</evidence>
<proteinExistence type="predicted"/>
<dbReference type="EMBL" id="JADUNP010000034">
    <property type="protein sequence ID" value="MBH1653434.1"/>
    <property type="molecule type" value="Genomic_DNA"/>
</dbReference>
<organism evidence="1 2">
    <name type="scientific">Stenotrophomonas maltophilia</name>
    <name type="common">Pseudomonas maltophilia</name>
    <name type="synonym">Xanthomonas maltophilia</name>
    <dbReference type="NCBI Taxonomy" id="40324"/>
    <lineage>
        <taxon>Bacteria</taxon>
        <taxon>Pseudomonadati</taxon>
        <taxon>Pseudomonadota</taxon>
        <taxon>Gammaproteobacteria</taxon>
        <taxon>Lysobacterales</taxon>
        <taxon>Lysobacteraceae</taxon>
        <taxon>Stenotrophomonas</taxon>
        <taxon>Stenotrophomonas maltophilia group</taxon>
    </lineage>
</organism>
<dbReference type="PROSITE" id="PS51257">
    <property type="entry name" value="PROKAR_LIPOPROTEIN"/>
    <property type="match status" value="1"/>
</dbReference>
<dbReference type="Proteomes" id="UP000625930">
    <property type="component" value="Unassembled WGS sequence"/>
</dbReference>
<name>A0A6B8JBJ2_STEMA</name>
<dbReference type="Gene3D" id="1.25.40.10">
    <property type="entry name" value="Tetratricopeptide repeat domain"/>
    <property type="match status" value="1"/>
</dbReference>
<dbReference type="SUPFAM" id="SSF81901">
    <property type="entry name" value="HCP-like"/>
    <property type="match status" value="1"/>
</dbReference>
<reference evidence="1" key="1">
    <citation type="submission" date="2020-11" db="EMBL/GenBank/DDBJ databases">
        <title>Enhanced detection system for hospital associated transmission using whole genome sequencing surveillance.</title>
        <authorList>
            <person name="Harrison L.H."/>
            <person name="Van Tyne D."/>
            <person name="Marsh J.W."/>
            <person name="Griffith M.P."/>
            <person name="Snyder D.J."/>
            <person name="Cooper V.S."/>
            <person name="Mustapha M."/>
        </authorList>
    </citation>
    <scope>NUCLEOTIDE SEQUENCE</scope>
    <source>
        <strain evidence="1">STEN00091</strain>
    </source>
</reference>
<dbReference type="RefSeq" id="WP_154264265.1">
    <property type="nucleotide sequence ID" value="NZ_CP040438.1"/>
</dbReference>
<gene>
    <name evidence="1" type="ORF">I5U67_14805</name>
</gene>
<dbReference type="AlphaFoldDB" id="A0A6B8JBJ2"/>
<evidence type="ECO:0000313" key="1">
    <source>
        <dbReference type="EMBL" id="MBH1653434.1"/>
    </source>
</evidence>
<protein>
    <submittedName>
        <fullName evidence="1">Sel1 repeat family protein</fullName>
    </submittedName>
</protein>